<dbReference type="AlphaFoldDB" id="A0AAD7HR32"/>
<evidence type="ECO:0000256" key="1">
    <source>
        <dbReference type="SAM" id="MobiDB-lite"/>
    </source>
</evidence>
<accession>A0AAD7HR32</accession>
<feature type="chain" id="PRO_5042212147" description="Secreted protein" evidence="2">
    <location>
        <begin position="22"/>
        <end position="107"/>
    </location>
</feature>
<evidence type="ECO:0008006" key="5">
    <source>
        <dbReference type="Google" id="ProtNLM"/>
    </source>
</evidence>
<keyword evidence="4" id="KW-1185">Reference proteome</keyword>
<sequence length="107" mass="11126">MALLELKPALLLLLLAESFDAKLLLEVKPCRLISTSSPPAEDAAARSSPSADPSFESSHTYACKCKSANSSSRPAATRSSGSPLPLPLPPHCPPFPPALPPSPPLCP</sequence>
<feature type="signal peptide" evidence="2">
    <location>
        <begin position="1"/>
        <end position="21"/>
    </location>
</feature>
<protein>
    <recommendedName>
        <fullName evidence="5">Secreted protein</fullName>
    </recommendedName>
</protein>
<evidence type="ECO:0000313" key="4">
    <source>
        <dbReference type="Proteomes" id="UP001215598"/>
    </source>
</evidence>
<feature type="region of interest" description="Disordered" evidence="1">
    <location>
        <begin position="35"/>
        <end position="107"/>
    </location>
</feature>
<organism evidence="3 4">
    <name type="scientific">Mycena metata</name>
    <dbReference type="NCBI Taxonomy" id="1033252"/>
    <lineage>
        <taxon>Eukaryota</taxon>
        <taxon>Fungi</taxon>
        <taxon>Dikarya</taxon>
        <taxon>Basidiomycota</taxon>
        <taxon>Agaricomycotina</taxon>
        <taxon>Agaricomycetes</taxon>
        <taxon>Agaricomycetidae</taxon>
        <taxon>Agaricales</taxon>
        <taxon>Marasmiineae</taxon>
        <taxon>Mycenaceae</taxon>
        <taxon>Mycena</taxon>
    </lineage>
</organism>
<reference evidence="3" key="1">
    <citation type="submission" date="2023-03" db="EMBL/GenBank/DDBJ databases">
        <title>Massive genome expansion in bonnet fungi (Mycena s.s.) driven by repeated elements and novel gene families across ecological guilds.</title>
        <authorList>
            <consortium name="Lawrence Berkeley National Laboratory"/>
            <person name="Harder C.B."/>
            <person name="Miyauchi S."/>
            <person name="Viragh M."/>
            <person name="Kuo A."/>
            <person name="Thoen E."/>
            <person name="Andreopoulos B."/>
            <person name="Lu D."/>
            <person name="Skrede I."/>
            <person name="Drula E."/>
            <person name="Henrissat B."/>
            <person name="Morin E."/>
            <person name="Kohler A."/>
            <person name="Barry K."/>
            <person name="LaButti K."/>
            <person name="Morin E."/>
            <person name="Salamov A."/>
            <person name="Lipzen A."/>
            <person name="Mereny Z."/>
            <person name="Hegedus B."/>
            <person name="Baldrian P."/>
            <person name="Stursova M."/>
            <person name="Weitz H."/>
            <person name="Taylor A."/>
            <person name="Grigoriev I.V."/>
            <person name="Nagy L.G."/>
            <person name="Martin F."/>
            <person name="Kauserud H."/>
        </authorList>
    </citation>
    <scope>NUCLEOTIDE SEQUENCE</scope>
    <source>
        <strain evidence="3">CBHHK182m</strain>
    </source>
</reference>
<proteinExistence type="predicted"/>
<feature type="compositionally biased region" description="Pro residues" evidence="1">
    <location>
        <begin position="84"/>
        <end position="107"/>
    </location>
</feature>
<comment type="caution">
    <text evidence="3">The sequence shown here is derived from an EMBL/GenBank/DDBJ whole genome shotgun (WGS) entry which is preliminary data.</text>
</comment>
<feature type="compositionally biased region" description="Polar residues" evidence="1">
    <location>
        <begin position="67"/>
        <end position="82"/>
    </location>
</feature>
<feature type="compositionally biased region" description="Low complexity" evidence="1">
    <location>
        <begin position="36"/>
        <end position="58"/>
    </location>
</feature>
<evidence type="ECO:0000313" key="3">
    <source>
        <dbReference type="EMBL" id="KAJ7725441.1"/>
    </source>
</evidence>
<dbReference type="Proteomes" id="UP001215598">
    <property type="component" value="Unassembled WGS sequence"/>
</dbReference>
<name>A0AAD7HR32_9AGAR</name>
<evidence type="ECO:0000256" key="2">
    <source>
        <dbReference type="SAM" id="SignalP"/>
    </source>
</evidence>
<gene>
    <name evidence="3" type="ORF">B0H16DRAFT_1594272</name>
</gene>
<dbReference type="EMBL" id="JARKIB010000194">
    <property type="protein sequence ID" value="KAJ7725441.1"/>
    <property type="molecule type" value="Genomic_DNA"/>
</dbReference>
<keyword evidence="2" id="KW-0732">Signal</keyword>